<proteinExistence type="predicted"/>
<name>A0A2P2LMF6_RHIMU</name>
<accession>A0A2P2LMF6</accession>
<evidence type="ECO:0000313" key="1">
    <source>
        <dbReference type="EMBL" id="MBX19161.1"/>
    </source>
</evidence>
<organism evidence="1">
    <name type="scientific">Rhizophora mucronata</name>
    <name type="common">Asiatic mangrove</name>
    <dbReference type="NCBI Taxonomy" id="61149"/>
    <lineage>
        <taxon>Eukaryota</taxon>
        <taxon>Viridiplantae</taxon>
        <taxon>Streptophyta</taxon>
        <taxon>Embryophyta</taxon>
        <taxon>Tracheophyta</taxon>
        <taxon>Spermatophyta</taxon>
        <taxon>Magnoliopsida</taxon>
        <taxon>eudicotyledons</taxon>
        <taxon>Gunneridae</taxon>
        <taxon>Pentapetalae</taxon>
        <taxon>rosids</taxon>
        <taxon>fabids</taxon>
        <taxon>Malpighiales</taxon>
        <taxon>Rhizophoraceae</taxon>
        <taxon>Rhizophora</taxon>
    </lineage>
</organism>
<sequence length="65" mass="7344">MGDCKKHGMESPNRTCHCRTVPSFQWVSAFVHVCPSNPQSLMPLSCIYFSPNKILKFIIVSLSPF</sequence>
<reference evidence="1" key="1">
    <citation type="submission" date="2018-02" db="EMBL/GenBank/DDBJ databases">
        <title>Rhizophora mucronata_Transcriptome.</title>
        <authorList>
            <person name="Meera S.P."/>
            <person name="Sreeshan A."/>
            <person name="Augustine A."/>
        </authorList>
    </citation>
    <scope>NUCLEOTIDE SEQUENCE</scope>
    <source>
        <tissue evidence="1">Leaf</tissue>
    </source>
</reference>
<dbReference type="AlphaFoldDB" id="A0A2P2LMF6"/>
<protein>
    <submittedName>
        <fullName evidence="1">Uncharacterized protein</fullName>
    </submittedName>
</protein>
<dbReference type="EMBL" id="GGEC01038677">
    <property type="protein sequence ID" value="MBX19161.1"/>
    <property type="molecule type" value="Transcribed_RNA"/>
</dbReference>